<evidence type="ECO:0000313" key="2">
    <source>
        <dbReference type="EMBL" id="ENY68485.1"/>
    </source>
</evidence>
<organism evidence="2 3">
    <name type="scientific">Metamycoplasma auris 15026</name>
    <dbReference type="NCBI Taxonomy" id="1188233"/>
    <lineage>
        <taxon>Bacteria</taxon>
        <taxon>Bacillati</taxon>
        <taxon>Mycoplasmatota</taxon>
        <taxon>Mycoplasmoidales</taxon>
        <taxon>Metamycoplasmataceae</taxon>
        <taxon>Metamycoplasma</taxon>
    </lineage>
</organism>
<keyword evidence="3" id="KW-1185">Reference proteome</keyword>
<dbReference type="STRING" id="1188233.MAU_5610"/>
<name>N9TQY6_9BACT</name>
<dbReference type="PATRIC" id="fig|1188233.3.peg.544"/>
<dbReference type="EMBL" id="AORI01000012">
    <property type="protein sequence ID" value="ENY68485.1"/>
    <property type="molecule type" value="Genomic_DNA"/>
</dbReference>
<comment type="caution">
    <text evidence="2">The sequence shown here is derived from an EMBL/GenBank/DDBJ whole genome shotgun (WGS) entry which is preliminary data.</text>
</comment>
<dbReference type="NCBIfam" id="NF045963">
    <property type="entry name" value="MAG3240_fam"/>
    <property type="match status" value="1"/>
</dbReference>
<evidence type="ECO:0000256" key="1">
    <source>
        <dbReference type="SAM" id="SignalP"/>
    </source>
</evidence>
<evidence type="ECO:0000313" key="3">
    <source>
        <dbReference type="Proteomes" id="UP000013131"/>
    </source>
</evidence>
<dbReference type="OrthoDB" id="401027at2"/>
<evidence type="ECO:0008006" key="4">
    <source>
        <dbReference type="Google" id="ProtNLM"/>
    </source>
</evidence>
<dbReference type="AlphaFoldDB" id="N9TQY6"/>
<proteinExistence type="predicted"/>
<feature type="signal peptide" evidence="1">
    <location>
        <begin position="1"/>
        <end position="22"/>
    </location>
</feature>
<dbReference type="eggNOG" id="ENOG5031YBM">
    <property type="taxonomic scope" value="Bacteria"/>
</dbReference>
<feature type="chain" id="PRO_5005691949" description="Lipoprotein" evidence="1">
    <location>
        <begin position="23"/>
        <end position="643"/>
    </location>
</feature>
<accession>N9TQY6</accession>
<dbReference type="PROSITE" id="PS51257">
    <property type="entry name" value="PROKAR_LIPOPROTEIN"/>
    <property type="match status" value="1"/>
</dbReference>
<reference evidence="2 3" key="1">
    <citation type="journal article" date="2013" name="Genome Announc.">
        <title>Draft Genome Sequences of Mycoplasma auris and Mycoplasma yeatsii, Two Species of the Ear Canal of Caprinae.</title>
        <authorList>
            <person name="Dordet-Frisoni E."/>
            <person name="Baranowski E."/>
            <person name="Barre A."/>
            <person name="Blanchard A."/>
            <person name="Breton M."/>
            <person name="Couture C."/>
            <person name="Dupuy V."/>
            <person name="Gaurivaud P."/>
            <person name="Jacob D."/>
            <person name="Lemaitre C."/>
            <person name="Manso-Silvan L."/>
            <person name="Nikolski M."/>
            <person name="Nouvel L.X."/>
            <person name="Poumarat F."/>
            <person name="Sirand-Pugnet P."/>
            <person name="Thebault P."/>
            <person name="Theil S."/>
            <person name="Thiaucourt F."/>
            <person name="Citti C."/>
            <person name="Tardy F."/>
        </authorList>
    </citation>
    <scope>NUCLEOTIDE SEQUENCE [LARGE SCALE GENOMIC DNA]</scope>
    <source>
        <strain evidence="2 3">15026</strain>
    </source>
</reference>
<dbReference type="Proteomes" id="UP000013131">
    <property type="component" value="Unassembled WGS sequence"/>
</dbReference>
<gene>
    <name evidence="2" type="ORF">MAU_5610</name>
</gene>
<keyword evidence="1" id="KW-0732">Signal</keyword>
<sequence>MRRISKLLFLSATAIIPSSLFAISCIKTKDIYLDINKASRLFLNRLTLNQIASIEKDFKNEFGNGNGLFFYFDKKDKKDHIKYFDDVKIEKNDNEEPKMFLKKGNEWLQYIPDFIYKKNWKQEVTTNNNIRVLHSTKNSNIKDFLTEYDFNEIDDLSNDYEEWLINLFAKKNSDFKPQQYEYPEDLQSIIFRLNNDITNNFFIMNRNYIKNAKNEQILFLDWMQPHYIQAKAFLDDEHTKQRKTFEKILKLYLNQFNLNVASIEINWDKNKVKIKKSITSSQDYIVFNFKSIKDWNGKELLSEEDKNTNFYLNGFRSYASNGKFGVGLQGLKEELPLFNDYVENPLLYMDGKEYLTIIDNINHFIKAPTSPEYWNSKGLMHLFNQFKDEIFTILVPKYRQKDDLSYKIIDFEFSDYLGTNQLFKAIVEVTKKDNTKKKYVWISSNFDDHGHRLKGMIHKNTKTPVPNDIYSFNPGNKGNPKGIKLDEFISKNPSSAFMNALNNASKKLDLFNYWNNDSRQNFDANLLNKNSFQIKVFNSYLNNYLLAYALEVKEKIPLSGIKKIDIELDAEKNKLGSLYFKLKFIGFGNPHDYKYESKDEKLIAEVQLYWNYFKGYDSKLEQENFSFFDDKKKIIWIDKNEKI</sequence>
<dbReference type="RefSeq" id="WP_004425215.1">
    <property type="nucleotide sequence ID" value="NZ_AORI01000012.1"/>
</dbReference>
<protein>
    <recommendedName>
        <fullName evidence="4">Lipoprotein</fullName>
    </recommendedName>
</protein>